<name>I4C487_DESTA</name>
<evidence type="ECO:0000313" key="2">
    <source>
        <dbReference type="Proteomes" id="UP000006055"/>
    </source>
</evidence>
<accession>I4C487</accession>
<proteinExistence type="predicted"/>
<dbReference type="Proteomes" id="UP000006055">
    <property type="component" value="Chromosome"/>
</dbReference>
<sequence length="250" mass="29131">MKMKKLLITIWLTFLCFMLMGNVHAWEIPPYLRINSGARMWFSNLQGDLIQPNRSKIDFSDALGLSTERLAWEIFGSLRIDNIHVFRFRAEPFTKYESSNGSYQAIRDFRFGYDLDFFMSPQILFGGNIEVSALSLETNVSDAIVGGITYNYNEKRTRAVPLLGLHGTFFPVMDSIALRPQFSSRFGWWNYESLESWDWEIAAAVDIPINRLWTWGLSGGFRFWHNKMKREVDTVDLNRNGFFLETTLLF</sequence>
<reference evidence="2" key="1">
    <citation type="submission" date="2012-06" db="EMBL/GenBank/DDBJ databases">
        <title>Complete sequence of chromosome of Desulfomonile tiedjei DSM 6799.</title>
        <authorList>
            <person name="Lucas S."/>
            <person name="Copeland A."/>
            <person name="Lapidus A."/>
            <person name="Glavina del Rio T."/>
            <person name="Dalin E."/>
            <person name="Tice H."/>
            <person name="Bruce D."/>
            <person name="Goodwin L."/>
            <person name="Pitluck S."/>
            <person name="Peters L."/>
            <person name="Ovchinnikova G."/>
            <person name="Zeytun A."/>
            <person name="Lu M."/>
            <person name="Kyrpides N."/>
            <person name="Mavromatis K."/>
            <person name="Ivanova N."/>
            <person name="Brettin T."/>
            <person name="Detter J.C."/>
            <person name="Han C."/>
            <person name="Larimer F."/>
            <person name="Land M."/>
            <person name="Hauser L."/>
            <person name="Markowitz V."/>
            <person name="Cheng J.-F."/>
            <person name="Hugenholtz P."/>
            <person name="Woyke T."/>
            <person name="Wu D."/>
            <person name="Spring S."/>
            <person name="Schroeder M."/>
            <person name="Brambilla E."/>
            <person name="Klenk H.-P."/>
            <person name="Eisen J.A."/>
        </authorList>
    </citation>
    <scope>NUCLEOTIDE SEQUENCE [LARGE SCALE GENOMIC DNA]</scope>
    <source>
        <strain evidence="2">ATCC 49306 / DSM 6799 / DCB-1</strain>
    </source>
</reference>
<protein>
    <recommendedName>
        <fullName evidence="3">Outer membrane protein beta-barrel domain-containing protein</fullName>
    </recommendedName>
</protein>
<keyword evidence="2" id="KW-1185">Reference proteome</keyword>
<evidence type="ECO:0008006" key="3">
    <source>
        <dbReference type="Google" id="ProtNLM"/>
    </source>
</evidence>
<evidence type="ECO:0000313" key="1">
    <source>
        <dbReference type="EMBL" id="AFM24378.1"/>
    </source>
</evidence>
<dbReference type="KEGG" id="dti:Desti_1667"/>
<dbReference type="HOGENOM" id="CLU_1110041_0_0_7"/>
<gene>
    <name evidence="1" type="ordered locus">Desti_1667</name>
</gene>
<dbReference type="EMBL" id="CP003360">
    <property type="protein sequence ID" value="AFM24378.1"/>
    <property type="molecule type" value="Genomic_DNA"/>
</dbReference>
<organism evidence="1 2">
    <name type="scientific">Desulfomonile tiedjei (strain ATCC 49306 / DSM 6799 / DCB-1)</name>
    <dbReference type="NCBI Taxonomy" id="706587"/>
    <lineage>
        <taxon>Bacteria</taxon>
        <taxon>Pseudomonadati</taxon>
        <taxon>Thermodesulfobacteriota</taxon>
        <taxon>Desulfomonilia</taxon>
        <taxon>Desulfomonilales</taxon>
        <taxon>Desulfomonilaceae</taxon>
        <taxon>Desulfomonile</taxon>
    </lineage>
</organism>
<dbReference type="AlphaFoldDB" id="I4C487"/>